<organism evidence="3 4">
    <name type="scientific">Paeniglutamicibacter cryotolerans</name>
    <dbReference type="NCBI Taxonomy" id="670079"/>
    <lineage>
        <taxon>Bacteria</taxon>
        <taxon>Bacillati</taxon>
        <taxon>Actinomycetota</taxon>
        <taxon>Actinomycetes</taxon>
        <taxon>Micrococcales</taxon>
        <taxon>Micrococcaceae</taxon>
        <taxon>Paeniglutamicibacter</taxon>
    </lineage>
</organism>
<reference evidence="3 4" key="1">
    <citation type="submission" date="2020-08" db="EMBL/GenBank/DDBJ databases">
        <title>Sequencing the genomes of 1000 actinobacteria strains.</title>
        <authorList>
            <person name="Klenk H.-P."/>
        </authorList>
    </citation>
    <scope>NUCLEOTIDE SEQUENCE [LARGE SCALE GENOMIC DNA]</scope>
    <source>
        <strain evidence="3 4">DSM 22826</strain>
    </source>
</reference>
<comment type="caution">
    <text evidence="3">The sequence shown here is derived from an EMBL/GenBank/DDBJ whole genome shotgun (WGS) entry which is preliminary data.</text>
</comment>
<keyword evidence="2" id="KW-0732">Signal</keyword>
<name>A0A839QNE2_9MICC</name>
<sequence length="306" mass="30141">MKKTAFLALPFAATLALTGCGALGFPAASQTATTQAAAPTTEAAAAPSAVVPSPAPTTGAPSPTPADQQPTTEAAPEVAVTPDAEAPATGASEQPTGTSYVPAAGSGQLTDAQLASVMDYVKSSFPSNGAVILDSATIKDALPMATSLAESMDVEPASCGALASTSTPAGFESLTMSALSWPGAQLGAVNTVGINSFPNAAAASDAARENKALVAACPSFTMNMAGIKVKATTKPDNAFTGKAGFVDAWVKGIEVDGAVVNTASVTYLVGNNVVTATVSGTGDGIELMTDAEMMSATTLSGLQENS</sequence>
<dbReference type="PROSITE" id="PS51257">
    <property type="entry name" value="PROKAR_LIPOPROTEIN"/>
    <property type="match status" value="1"/>
</dbReference>
<protein>
    <recommendedName>
        <fullName evidence="5">Sensor domain-containing protein</fullName>
    </recommendedName>
</protein>
<accession>A0A839QNE2</accession>
<evidence type="ECO:0008006" key="5">
    <source>
        <dbReference type="Google" id="ProtNLM"/>
    </source>
</evidence>
<evidence type="ECO:0000256" key="2">
    <source>
        <dbReference type="SAM" id="SignalP"/>
    </source>
</evidence>
<evidence type="ECO:0000313" key="3">
    <source>
        <dbReference type="EMBL" id="MBB2996145.1"/>
    </source>
</evidence>
<dbReference type="RefSeq" id="WP_183511337.1">
    <property type="nucleotide sequence ID" value="NZ_BAABGK010000002.1"/>
</dbReference>
<dbReference type="Proteomes" id="UP000523000">
    <property type="component" value="Unassembled WGS sequence"/>
</dbReference>
<gene>
    <name evidence="3" type="ORF">E9229_002336</name>
</gene>
<feature type="region of interest" description="Disordered" evidence="1">
    <location>
        <begin position="36"/>
        <end position="104"/>
    </location>
</feature>
<evidence type="ECO:0000313" key="4">
    <source>
        <dbReference type="Proteomes" id="UP000523000"/>
    </source>
</evidence>
<keyword evidence="4" id="KW-1185">Reference proteome</keyword>
<proteinExistence type="predicted"/>
<feature type="compositionally biased region" description="Low complexity" evidence="1">
    <location>
        <begin position="36"/>
        <end position="61"/>
    </location>
</feature>
<feature type="chain" id="PRO_5038820008" description="Sensor domain-containing protein" evidence="2">
    <location>
        <begin position="23"/>
        <end position="306"/>
    </location>
</feature>
<dbReference type="AlphaFoldDB" id="A0A839QNE2"/>
<dbReference type="EMBL" id="JACHVS010000001">
    <property type="protein sequence ID" value="MBB2996145.1"/>
    <property type="molecule type" value="Genomic_DNA"/>
</dbReference>
<feature type="signal peptide" evidence="2">
    <location>
        <begin position="1"/>
        <end position="22"/>
    </location>
</feature>
<evidence type="ECO:0000256" key="1">
    <source>
        <dbReference type="SAM" id="MobiDB-lite"/>
    </source>
</evidence>